<evidence type="ECO:0008006" key="4">
    <source>
        <dbReference type="Google" id="ProtNLM"/>
    </source>
</evidence>
<protein>
    <recommendedName>
        <fullName evidence="4">Glycosyltransferase RgtA/B/C/D-like domain-containing protein</fullName>
    </recommendedName>
</protein>
<evidence type="ECO:0000256" key="1">
    <source>
        <dbReference type="SAM" id="Phobius"/>
    </source>
</evidence>
<comment type="caution">
    <text evidence="2">The sequence shown here is derived from an EMBL/GenBank/DDBJ whole genome shotgun (WGS) entry which is preliminary data.</text>
</comment>
<keyword evidence="1" id="KW-1133">Transmembrane helix</keyword>
<feature type="transmembrane region" description="Helical" evidence="1">
    <location>
        <begin position="348"/>
        <end position="368"/>
    </location>
</feature>
<feature type="transmembrane region" description="Helical" evidence="1">
    <location>
        <begin position="174"/>
        <end position="198"/>
    </location>
</feature>
<feature type="transmembrane region" description="Helical" evidence="1">
    <location>
        <begin position="322"/>
        <end position="341"/>
    </location>
</feature>
<reference evidence="2 3" key="1">
    <citation type="journal article" date="2017" name="ISME J.">
        <title>Energy and carbon metabolisms in a deep terrestrial subsurface fluid microbial community.</title>
        <authorList>
            <person name="Momper L."/>
            <person name="Jungbluth S.P."/>
            <person name="Lee M.D."/>
            <person name="Amend J.P."/>
        </authorList>
    </citation>
    <scope>NUCLEOTIDE SEQUENCE [LARGE SCALE GENOMIC DNA]</scope>
    <source>
        <strain evidence="2">SURF_17</strain>
    </source>
</reference>
<dbReference type="AlphaFoldDB" id="A0A419F4E6"/>
<feature type="transmembrane region" description="Helical" evidence="1">
    <location>
        <begin position="134"/>
        <end position="154"/>
    </location>
</feature>
<name>A0A419F4E6_9BACT</name>
<feature type="transmembrane region" description="Helical" evidence="1">
    <location>
        <begin position="291"/>
        <end position="310"/>
    </location>
</feature>
<evidence type="ECO:0000313" key="2">
    <source>
        <dbReference type="EMBL" id="RJP73360.1"/>
    </source>
</evidence>
<feature type="transmembrane region" description="Helical" evidence="1">
    <location>
        <begin position="388"/>
        <end position="407"/>
    </location>
</feature>
<feature type="transmembrane region" description="Helical" evidence="1">
    <location>
        <begin position="71"/>
        <end position="89"/>
    </location>
</feature>
<proteinExistence type="predicted"/>
<feature type="transmembrane region" description="Helical" evidence="1">
    <location>
        <begin position="210"/>
        <end position="243"/>
    </location>
</feature>
<gene>
    <name evidence="2" type="ORF">C4532_04445</name>
</gene>
<sequence>MSNRRRNRTLVFILFVVVVVVFLTNIPLMYGYLNQPPHLKFMGIVAGVHDTNFYFMLMIQADGWSPVLHNYFMGSGTGAIYHGLFWFLLGKAAHVLPISDVAAFQGARIAATLLFVPVAYWFASRFLESSAERCTALVLITLGAGAGWAPMLLYRTTGTLSLFPADVATPEATPFFTMMTFPHLALALVLVALCFGLVETSLSTQKLWPAAVGGICGAFLGFVHAVNLVVLCAVLGAFLVAAVLFLRDSRPVKPIVVFGILSVWPIVYYLYLVLTKMALLPHIAERSPSPLSYIVGFAPLAILSLIYVIHVITERAWSIHDVFLVCWVAVNSLLLYSYPLLLQEARAVLGLHLPLAILSTRGVFRVILPWLYGNTSDAADGRKKIGEFVIPALVIALTLPSTFYNIFERVSRLRDYPESFSLMHAEYEALGFLHDLPDGSVVLSGEWIGNYVPRLTRKRAWLGLHGVDSHETQLNQAKAFFSARTSAAERYDFLKRNEIGYVYYGMDERKLGNFDPETAEFLEPVFQNSTVRIYRFRGEEEPYARSETI</sequence>
<feature type="transmembrane region" description="Helical" evidence="1">
    <location>
        <begin position="39"/>
        <end position="59"/>
    </location>
</feature>
<dbReference type="Proteomes" id="UP000285961">
    <property type="component" value="Unassembled WGS sequence"/>
</dbReference>
<feature type="transmembrane region" description="Helical" evidence="1">
    <location>
        <begin position="255"/>
        <end position="279"/>
    </location>
</feature>
<keyword evidence="1" id="KW-0472">Membrane</keyword>
<keyword evidence="1" id="KW-0812">Transmembrane</keyword>
<feature type="transmembrane region" description="Helical" evidence="1">
    <location>
        <begin position="12"/>
        <end position="33"/>
    </location>
</feature>
<evidence type="ECO:0000313" key="3">
    <source>
        <dbReference type="Proteomes" id="UP000285961"/>
    </source>
</evidence>
<accession>A0A419F4E6</accession>
<dbReference type="EMBL" id="QZKI01000028">
    <property type="protein sequence ID" value="RJP73360.1"/>
    <property type="molecule type" value="Genomic_DNA"/>
</dbReference>
<organism evidence="2 3">
    <name type="scientific">Candidatus Abyssobacteria bacterium SURF_17</name>
    <dbReference type="NCBI Taxonomy" id="2093361"/>
    <lineage>
        <taxon>Bacteria</taxon>
        <taxon>Pseudomonadati</taxon>
        <taxon>Candidatus Hydrogenedentota</taxon>
        <taxon>Candidatus Abyssobacteria</taxon>
    </lineage>
</organism>
<feature type="transmembrane region" description="Helical" evidence="1">
    <location>
        <begin position="101"/>
        <end position="122"/>
    </location>
</feature>